<feature type="compositionally biased region" description="Polar residues" evidence="1">
    <location>
        <begin position="55"/>
        <end position="89"/>
    </location>
</feature>
<dbReference type="AlphaFoldDB" id="A0A4S8LW54"/>
<gene>
    <name evidence="2" type="ORF">K435DRAFT_799488</name>
</gene>
<dbReference type="OrthoDB" id="3070367at2759"/>
<protein>
    <submittedName>
        <fullName evidence="2">Uncharacterized protein</fullName>
    </submittedName>
</protein>
<evidence type="ECO:0000256" key="1">
    <source>
        <dbReference type="SAM" id="MobiDB-lite"/>
    </source>
</evidence>
<evidence type="ECO:0000313" key="2">
    <source>
        <dbReference type="EMBL" id="THU93700.1"/>
    </source>
</evidence>
<sequence length="299" mass="33905">MPPRKKSPTPLLPGEYSFQHTRGKPRKNLPGQINFTPDLILDLHFPPVSPETRTHSSLKFTSPSHSDSPSEFTSPRVHQTSRSSPTQRPSYDVEMSDSPTRFPEDPMISPTTPPLPEFQSRQTATISPVPLDSSHPEIRDSKGRTQVQAWMVSQEVAVELVEQQISEEFENVKPTLYMKSSQISIPYIENWDVCGIIDSAPTPTFTRILRAAIDEDGKYHHQPNKQALERNKIRRSLITAQIHYSRSHFSSQQLKREGVGPTVEKVSISRDAPDRSFSEHSLGPMEHQIESWTFSTELD</sequence>
<keyword evidence="3" id="KW-1185">Reference proteome</keyword>
<reference evidence="2 3" key="1">
    <citation type="journal article" date="2019" name="Nat. Ecol. Evol.">
        <title>Megaphylogeny resolves global patterns of mushroom evolution.</title>
        <authorList>
            <person name="Varga T."/>
            <person name="Krizsan K."/>
            <person name="Foldi C."/>
            <person name="Dima B."/>
            <person name="Sanchez-Garcia M."/>
            <person name="Sanchez-Ramirez S."/>
            <person name="Szollosi G.J."/>
            <person name="Szarkandi J.G."/>
            <person name="Papp V."/>
            <person name="Albert L."/>
            <person name="Andreopoulos W."/>
            <person name="Angelini C."/>
            <person name="Antonin V."/>
            <person name="Barry K.W."/>
            <person name="Bougher N.L."/>
            <person name="Buchanan P."/>
            <person name="Buyck B."/>
            <person name="Bense V."/>
            <person name="Catcheside P."/>
            <person name="Chovatia M."/>
            <person name="Cooper J."/>
            <person name="Damon W."/>
            <person name="Desjardin D."/>
            <person name="Finy P."/>
            <person name="Geml J."/>
            <person name="Haridas S."/>
            <person name="Hughes K."/>
            <person name="Justo A."/>
            <person name="Karasinski D."/>
            <person name="Kautmanova I."/>
            <person name="Kiss B."/>
            <person name="Kocsube S."/>
            <person name="Kotiranta H."/>
            <person name="LaButti K.M."/>
            <person name="Lechner B.E."/>
            <person name="Liimatainen K."/>
            <person name="Lipzen A."/>
            <person name="Lukacs Z."/>
            <person name="Mihaltcheva S."/>
            <person name="Morgado L.N."/>
            <person name="Niskanen T."/>
            <person name="Noordeloos M.E."/>
            <person name="Ohm R.A."/>
            <person name="Ortiz-Santana B."/>
            <person name="Ovrebo C."/>
            <person name="Racz N."/>
            <person name="Riley R."/>
            <person name="Savchenko A."/>
            <person name="Shiryaev A."/>
            <person name="Soop K."/>
            <person name="Spirin V."/>
            <person name="Szebenyi C."/>
            <person name="Tomsovsky M."/>
            <person name="Tulloss R.E."/>
            <person name="Uehling J."/>
            <person name="Grigoriev I.V."/>
            <person name="Vagvolgyi C."/>
            <person name="Papp T."/>
            <person name="Martin F.M."/>
            <person name="Miettinen O."/>
            <person name="Hibbett D.S."/>
            <person name="Nagy L.G."/>
        </authorList>
    </citation>
    <scope>NUCLEOTIDE SEQUENCE [LARGE SCALE GENOMIC DNA]</scope>
    <source>
        <strain evidence="2 3">CBS 962.96</strain>
    </source>
</reference>
<dbReference type="Proteomes" id="UP000297245">
    <property type="component" value="Unassembled WGS sequence"/>
</dbReference>
<evidence type="ECO:0000313" key="3">
    <source>
        <dbReference type="Proteomes" id="UP000297245"/>
    </source>
</evidence>
<accession>A0A4S8LW54</accession>
<organism evidence="2 3">
    <name type="scientific">Dendrothele bispora (strain CBS 962.96)</name>
    <dbReference type="NCBI Taxonomy" id="1314807"/>
    <lineage>
        <taxon>Eukaryota</taxon>
        <taxon>Fungi</taxon>
        <taxon>Dikarya</taxon>
        <taxon>Basidiomycota</taxon>
        <taxon>Agaricomycotina</taxon>
        <taxon>Agaricomycetes</taxon>
        <taxon>Agaricomycetidae</taxon>
        <taxon>Agaricales</taxon>
        <taxon>Agaricales incertae sedis</taxon>
        <taxon>Dendrothele</taxon>
    </lineage>
</organism>
<proteinExistence type="predicted"/>
<feature type="region of interest" description="Disordered" evidence="1">
    <location>
        <begin position="1"/>
        <end position="120"/>
    </location>
</feature>
<name>A0A4S8LW54_DENBC</name>
<dbReference type="EMBL" id="ML179242">
    <property type="protein sequence ID" value="THU93700.1"/>
    <property type="molecule type" value="Genomic_DNA"/>
</dbReference>